<dbReference type="Pfam" id="PF20153">
    <property type="entry name" value="DUF6535"/>
    <property type="match status" value="1"/>
</dbReference>
<dbReference type="Proteomes" id="UP000292957">
    <property type="component" value="Unassembled WGS sequence"/>
</dbReference>
<dbReference type="OrthoDB" id="2753780at2759"/>
<dbReference type="EMBL" id="ML145084">
    <property type="protein sequence ID" value="TBU65250.1"/>
    <property type="molecule type" value="Genomic_DNA"/>
</dbReference>
<dbReference type="AlphaFoldDB" id="A0A4Q9N474"/>
<feature type="transmembrane region" description="Helical" evidence="1">
    <location>
        <begin position="25"/>
        <end position="44"/>
    </location>
</feature>
<evidence type="ECO:0000313" key="4">
    <source>
        <dbReference type="EMBL" id="TBU65250.1"/>
    </source>
</evidence>
<feature type="transmembrane region" description="Helical" evidence="1">
    <location>
        <begin position="95"/>
        <end position="114"/>
    </location>
</feature>
<evidence type="ECO:0000259" key="2">
    <source>
        <dbReference type="Pfam" id="PF20153"/>
    </source>
</evidence>
<feature type="non-terminal residue" evidence="3">
    <location>
        <position position="127"/>
    </location>
</feature>
<proteinExistence type="predicted"/>
<feature type="non-terminal residue" evidence="3">
    <location>
        <position position="1"/>
    </location>
</feature>
<feature type="domain" description="DUF6535" evidence="2">
    <location>
        <begin position="3"/>
        <end position="123"/>
    </location>
</feature>
<reference evidence="3 5" key="1">
    <citation type="submission" date="2019-01" db="EMBL/GenBank/DDBJ databases">
        <title>Draft genome sequences of three monokaryotic isolates of the white-rot basidiomycete fungus Dichomitus squalens.</title>
        <authorList>
            <consortium name="DOE Joint Genome Institute"/>
            <person name="Lopez S.C."/>
            <person name="Andreopoulos B."/>
            <person name="Pangilinan J."/>
            <person name="Lipzen A."/>
            <person name="Riley R."/>
            <person name="Ahrendt S."/>
            <person name="Ng V."/>
            <person name="Barry K."/>
            <person name="Daum C."/>
            <person name="Grigoriev I.V."/>
            <person name="Hilden K.S."/>
            <person name="Makela M.R."/>
            <person name="de Vries R.P."/>
        </authorList>
    </citation>
    <scope>NUCLEOTIDE SEQUENCE [LARGE SCALE GENOMIC DNA]</scope>
    <source>
        <strain evidence="4 5">CBS 464.89</strain>
        <strain evidence="3">OM18370.1</strain>
    </source>
</reference>
<evidence type="ECO:0000256" key="1">
    <source>
        <dbReference type="SAM" id="Phobius"/>
    </source>
</evidence>
<keyword evidence="5" id="KW-1185">Reference proteome</keyword>
<organism evidence="3">
    <name type="scientific">Dichomitus squalens</name>
    <dbReference type="NCBI Taxonomy" id="114155"/>
    <lineage>
        <taxon>Eukaryota</taxon>
        <taxon>Fungi</taxon>
        <taxon>Dikarya</taxon>
        <taxon>Basidiomycota</taxon>
        <taxon>Agaricomycotina</taxon>
        <taxon>Agaricomycetes</taxon>
        <taxon>Polyporales</taxon>
        <taxon>Polyporaceae</taxon>
        <taxon>Dichomitus</taxon>
    </lineage>
</organism>
<keyword evidence="1" id="KW-1133">Transmembrane helix</keyword>
<dbReference type="Proteomes" id="UP000292082">
    <property type="component" value="Unassembled WGS sequence"/>
</dbReference>
<keyword evidence="1" id="KW-0472">Membrane</keyword>
<gene>
    <name evidence="4" type="ORF">BD310DRAFT_770465</name>
    <name evidence="3" type="ORF">BD311DRAFT_606517</name>
</gene>
<sequence length="127" mass="14082">KSWSECSRAMMELDQANIKRWKEDIDTLLVFAGLFSSVVTGFLVESVKSLRPEPLAATVAILERISAQLRNSSGDTTEPTEEPFVPSRHNIEINGLWFASLILSLGVAFVGILVKQWLGDYSRGLLT</sequence>
<name>A0A4Q9N474_9APHY</name>
<dbReference type="EMBL" id="ML143386">
    <property type="protein sequence ID" value="TBU35410.1"/>
    <property type="molecule type" value="Genomic_DNA"/>
</dbReference>
<evidence type="ECO:0000313" key="5">
    <source>
        <dbReference type="Proteomes" id="UP000292082"/>
    </source>
</evidence>
<dbReference type="InterPro" id="IPR045338">
    <property type="entry name" value="DUF6535"/>
</dbReference>
<protein>
    <recommendedName>
        <fullName evidence="2">DUF6535 domain-containing protein</fullName>
    </recommendedName>
</protein>
<accession>A0A4Q9N474</accession>
<evidence type="ECO:0000313" key="3">
    <source>
        <dbReference type="EMBL" id="TBU35410.1"/>
    </source>
</evidence>
<keyword evidence="1" id="KW-0812">Transmembrane</keyword>